<evidence type="ECO:0000256" key="2">
    <source>
        <dbReference type="SAM" id="SignalP"/>
    </source>
</evidence>
<evidence type="ECO:0000313" key="3">
    <source>
        <dbReference type="EMBL" id="KAA2238604.1"/>
    </source>
</evidence>
<reference evidence="3 4" key="1">
    <citation type="submission" date="2019-09" db="EMBL/GenBank/DDBJ databases">
        <title>Chitinophaga ginsengihumi sp. nov., isolated from soil of ginseng rhizosphere.</title>
        <authorList>
            <person name="Lee J."/>
        </authorList>
    </citation>
    <scope>NUCLEOTIDE SEQUENCE [LARGE SCALE GENOMIC DNA]</scope>
    <source>
        <strain evidence="3 4">BN140078</strain>
    </source>
</reference>
<dbReference type="AlphaFoldDB" id="A0A5B2VI44"/>
<dbReference type="EMBL" id="VUOC01000004">
    <property type="protein sequence ID" value="KAA2238604.1"/>
    <property type="molecule type" value="Genomic_DNA"/>
</dbReference>
<feature type="region of interest" description="Disordered" evidence="1">
    <location>
        <begin position="33"/>
        <end position="60"/>
    </location>
</feature>
<accession>A0A5B2VI44</accession>
<protein>
    <submittedName>
        <fullName evidence="3">Uncharacterized protein</fullName>
    </submittedName>
</protein>
<evidence type="ECO:0000313" key="4">
    <source>
        <dbReference type="Proteomes" id="UP000324611"/>
    </source>
</evidence>
<proteinExistence type="predicted"/>
<dbReference type="Proteomes" id="UP000324611">
    <property type="component" value="Unassembled WGS sequence"/>
</dbReference>
<keyword evidence="4" id="KW-1185">Reference proteome</keyword>
<organism evidence="3 4">
    <name type="scientific">Chitinophaga agrisoli</name>
    <dbReference type="NCBI Taxonomy" id="2607653"/>
    <lineage>
        <taxon>Bacteria</taxon>
        <taxon>Pseudomonadati</taxon>
        <taxon>Bacteroidota</taxon>
        <taxon>Chitinophagia</taxon>
        <taxon>Chitinophagales</taxon>
        <taxon>Chitinophagaceae</taxon>
        <taxon>Chitinophaga</taxon>
    </lineage>
</organism>
<keyword evidence="2" id="KW-0732">Signal</keyword>
<name>A0A5B2VI44_9BACT</name>
<sequence length="122" mass="13251">MKHLLLGMASMFLFAQFSMAQSVTAQTTKPAVSATSSQQTAPDPCVAQPSTLGKPSAPGIVKPPCSGEGQKLINGVCETGQLKYTRSVFNSTTHEWTCYYEYHFSDFTVSGEYFFMSFPGCP</sequence>
<gene>
    <name evidence="3" type="ORF">F0L74_20485</name>
</gene>
<dbReference type="RefSeq" id="WP_149839783.1">
    <property type="nucleotide sequence ID" value="NZ_VUOC01000004.1"/>
</dbReference>
<reference evidence="3 4" key="2">
    <citation type="submission" date="2019-09" db="EMBL/GenBank/DDBJ databases">
        <authorList>
            <person name="Jin C."/>
        </authorList>
    </citation>
    <scope>NUCLEOTIDE SEQUENCE [LARGE SCALE GENOMIC DNA]</scope>
    <source>
        <strain evidence="3 4">BN140078</strain>
    </source>
</reference>
<feature type="signal peptide" evidence="2">
    <location>
        <begin position="1"/>
        <end position="20"/>
    </location>
</feature>
<comment type="caution">
    <text evidence="3">The sequence shown here is derived from an EMBL/GenBank/DDBJ whole genome shotgun (WGS) entry which is preliminary data.</text>
</comment>
<evidence type="ECO:0000256" key="1">
    <source>
        <dbReference type="SAM" id="MobiDB-lite"/>
    </source>
</evidence>
<feature type="chain" id="PRO_5022859060" evidence="2">
    <location>
        <begin position="21"/>
        <end position="122"/>
    </location>
</feature>